<dbReference type="AlphaFoldDB" id="A0A4S1DX94"/>
<comment type="caution">
    <text evidence="1">The sequence shown here is derived from an EMBL/GenBank/DDBJ whole genome shotgun (WGS) entry which is preliminary data.</text>
</comment>
<proteinExistence type="predicted"/>
<dbReference type="OrthoDB" id="1435942at2"/>
<dbReference type="RefSeq" id="WP_135877484.1">
    <property type="nucleotide sequence ID" value="NZ_SRSO01000016.1"/>
</dbReference>
<dbReference type="Proteomes" id="UP000307602">
    <property type="component" value="Unassembled WGS sequence"/>
</dbReference>
<protein>
    <submittedName>
        <fullName evidence="1">Uncharacterized protein</fullName>
    </submittedName>
</protein>
<organism evidence="1 2">
    <name type="scientific">Flavivirga rizhaonensis</name>
    <dbReference type="NCBI Taxonomy" id="2559571"/>
    <lineage>
        <taxon>Bacteria</taxon>
        <taxon>Pseudomonadati</taxon>
        <taxon>Bacteroidota</taxon>
        <taxon>Flavobacteriia</taxon>
        <taxon>Flavobacteriales</taxon>
        <taxon>Flavobacteriaceae</taxon>
        <taxon>Flavivirga</taxon>
    </lineage>
</organism>
<sequence length="277" mass="32423">MNIFKKKQSYKVIKLHKIVNIEQGKNIRIHDIIGCCLELFYSTQLSYPNDYEINYGQKEWKTKKSFDNGISKIKEFDISDFAATFSESLSYLSIGNDILNVDESSIPDKSMVSVEIALPSSSIDIDKMTSFFKDLYAFFQYEYGYVVELTEDFSFTTERKIKKKLFGHEVSVEKIDKIWQFHSVGINHGYLKKVYSINILNKSHSIQPIISQCLADKIGSLKQVNNNLSLWLLNDHELNHVKDRFKKSKYLIADKESTDYFMETEEAKRFHEMMKFK</sequence>
<gene>
    <name evidence="1" type="ORF">EM932_12250</name>
</gene>
<evidence type="ECO:0000313" key="1">
    <source>
        <dbReference type="EMBL" id="TGV02132.1"/>
    </source>
</evidence>
<evidence type="ECO:0000313" key="2">
    <source>
        <dbReference type="Proteomes" id="UP000307602"/>
    </source>
</evidence>
<name>A0A4S1DX94_9FLAO</name>
<accession>A0A4S1DX94</accession>
<keyword evidence="2" id="KW-1185">Reference proteome</keyword>
<reference evidence="1 2" key="1">
    <citation type="submission" date="2019-04" db="EMBL/GenBank/DDBJ databases">
        <authorList>
            <person name="Liu A."/>
        </authorList>
    </citation>
    <scope>NUCLEOTIDE SEQUENCE [LARGE SCALE GENOMIC DNA]</scope>
    <source>
        <strain evidence="1 2">RZ03</strain>
    </source>
</reference>
<dbReference type="EMBL" id="SRSO01000016">
    <property type="protein sequence ID" value="TGV02132.1"/>
    <property type="molecule type" value="Genomic_DNA"/>
</dbReference>